<evidence type="ECO:0000313" key="11">
    <source>
        <dbReference type="Proteomes" id="UP000481861"/>
    </source>
</evidence>
<keyword evidence="5" id="KW-0507">mRNA processing</keyword>
<evidence type="ECO:0000256" key="3">
    <source>
        <dbReference type="ARBA" id="ARBA00008218"/>
    </source>
</evidence>
<sequence>MATRASAHDTRDKYRDRDGARDSRDAGRDRAGTPKDRRDRSRSPRRERGGRRDKRYRSRSPIRRDREGSERAGSAKNEPEARGREPPKGPRGGGSSRGKPDHHSGGPVKPASTPQPVVKQEEFPDVDMDATAQQKPAAMDPDEWEMMQIMGFNGFKTTKQTKVPGNDKNYGVRRDKVLKARQYMNRNGGFNRPLSPSREAR</sequence>
<gene>
    <name evidence="10" type="ORF">BDV95DRAFT_557866</name>
</gene>
<evidence type="ECO:0000256" key="1">
    <source>
        <dbReference type="ARBA" id="ARBA00003632"/>
    </source>
</evidence>
<evidence type="ECO:0000256" key="6">
    <source>
        <dbReference type="ARBA" id="ARBA00023187"/>
    </source>
</evidence>
<dbReference type="PANTHER" id="PTHR31077">
    <property type="entry name" value="U4/U6.U5 SMALL NUCLEAR RIBONUCLEOPROTEIN 27 KDA PROTEIN"/>
    <property type="match status" value="1"/>
</dbReference>
<proteinExistence type="inferred from homology"/>
<comment type="subcellular location">
    <subcellularLocation>
        <location evidence="2">Nucleus</location>
    </subcellularLocation>
</comment>
<feature type="compositionally biased region" description="Basic residues" evidence="8">
    <location>
        <begin position="48"/>
        <end position="61"/>
    </location>
</feature>
<dbReference type="EMBL" id="JAADJZ010000001">
    <property type="protein sequence ID" value="KAF2878583.1"/>
    <property type="molecule type" value="Genomic_DNA"/>
</dbReference>
<dbReference type="GO" id="GO:0071011">
    <property type="term" value="C:precatalytic spliceosome"/>
    <property type="evidence" value="ECO:0007669"/>
    <property type="project" value="TreeGrafter"/>
</dbReference>
<evidence type="ECO:0000256" key="2">
    <source>
        <dbReference type="ARBA" id="ARBA00004123"/>
    </source>
</evidence>
<dbReference type="GO" id="GO:0008380">
    <property type="term" value="P:RNA splicing"/>
    <property type="evidence" value="ECO:0007669"/>
    <property type="project" value="UniProtKB-KW"/>
</dbReference>
<evidence type="ECO:0000313" key="10">
    <source>
        <dbReference type="EMBL" id="KAF2878583.1"/>
    </source>
</evidence>
<dbReference type="AlphaFoldDB" id="A0A7C8MLT0"/>
<comment type="caution">
    <text evidence="10">The sequence shown here is derived from an EMBL/GenBank/DDBJ whole genome shotgun (WGS) entry which is preliminary data.</text>
</comment>
<feature type="region of interest" description="Disordered" evidence="8">
    <location>
        <begin position="182"/>
        <end position="201"/>
    </location>
</feature>
<comment type="subunit">
    <text evidence="4">Part of a tri-snRNP complex.</text>
</comment>
<name>A0A7C8MLT0_9PLEO</name>
<evidence type="ECO:0000256" key="5">
    <source>
        <dbReference type="ARBA" id="ARBA00022664"/>
    </source>
</evidence>
<accession>A0A7C8MLT0</accession>
<dbReference type="Pfam" id="PF08648">
    <property type="entry name" value="SNRNP27"/>
    <property type="match status" value="1"/>
</dbReference>
<evidence type="ECO:0000256" key="8">
    <source>
        <dbReference type="SAM" id="MobiDB-lite"/>
    </source>
</evidence>
<dbReference type="GO" id="GO:0006397">
    <property type="term" value="P:mRNA processing"/>
    <property type="evidence" value="ECO:0007669"/>
    <property type="project" value="UniProtKB-KW"/>
</dbReference>
<comment type="similarity">
    <text evidence="3">Belongs to the SNUT3 family.</text>
</comment>
<organism evidence="10 11">
    <name type="scientific">Massariosphaeria phaeospora</name>
    <dbReference type="NCBI Taxonomy" id="100035"/>
    <lineage>
        <taxon>Eukaryota</taxon>
        <taxon>Fungi</taxon>
        <taxon>Dikarya</taxon>
        <taxon>Ascomycota</taxon>
        <taxon>Pezizomycotina</taxon>
        <taxon>Dothideomycetes</taxon>
        <taxon>Pleosporomycetidae</taxon>
        <taxon>Pleosporales</taxon>
        <taxon>Pleosporales incertae sedis</taxon>
        <taxon>Massariosphaeria</taxon>
    </lineage>
</organism>
<evidence type="ECO:0000256" key="7">
    <source>
        <dbReference type="ARBA" id="ARBA00023242"/>
    </source>
</evidence>
<feature type="region of interest" description="Disordered" evidence="8">
    <location>
        <begin position="1"/>
        <end position="137"/>
    </location>
</feature>
<comment type="function">
    <text evidence="1">May play a role in mRNA splicing.</text>
</comment>
<dbReference type="PANTHER" id="PTHR31077:SF1">
    <property type="entry name" value="U4_U6.U5 SMALL NUCLEAR RIBONUCLEOPROTEIN 27 KDA PROTEIN"/>
    <property type="match status" value="1"/>
</dbReference>
<protein>
    <recommendedName>
        <fullName evidence="9">U4/U6.U5 small nuclear ribonucleoprotein 27kDa protein domain-containing protein</fullName>
    </recommendedName>
</protein>
<dbReference type="OrthoDB" id="21368at2759"/>
<feature type="compositionally biased region" description="Basic and acidic residues" evidence="8">
    <location>
        <begin position="1"/>
        <end position="47"/>
    </location>
</feature>
<evidence type="ECO:0000259" key="9">
    <source>
        <dbReference type="Pfam" id="PF08648"/>
    </source>
</evidence>
<keyword evidence="6" id="KW-0508">mRNA splicing</keyword>
<keyword evidence="7" id="KW-0539">Nucleus</keyword>
<dbReference type="InterPro" id="IPR013957">
    <property type="entry name" value="SNRNP27"/>
</dbReference>
<dbReference type="Proteomes" id="UP000481861">
    <property type="component" value="Unassembled WGS sequence"/>
</dbReference>
<reference evidence="10 11" key="1">
    <citation type="submission" date="2020-01" db="EMBL/GenBank/DDBJ databases">
        <authorList>
            <consortium name="DOE Joint Genome Institute"/>
            <person name="Haridas S."/>
            <person name="Albert R."/>
            <person name="Binder M."/>
            <person name="Bloem J."/>
            <person name="Labutti K."/>
            <person name="Salamov A."/>
            <person name="Andreopoulos B."/>
            <person name="Baker S.E."/>
            <person name="Barry K."/>
            <person name="Bills G."/>
            <person name="Bluhm B.H."/>
            <person name="Cannon C."/>
            <person name="Castanera R."/>
            <person name="Culley D.E."/>
            <person name="Daum C."/>
            <person name="Ezra D."/>
            <person name="Gonzalez J.B."/>
            <person name="Henrissat B."/>
            <person name="Kuo A."/>
            <person name="Liang C."/>
            <person name="Lipzen A."/>
            <person name="Lutzoni F."/>
            <person name="Magnuson J."/>
            <person name="Mondo S."/>
            <person name="Nolan M."/>
            <person name="Ohm R."/>
            <person name="Pangilinan J."/>
            <person name="Park H.-J.H."/>
            <person name="Ramirez L."/>
            <person name="Alfaro M."/>
            <person name="Sun H."/>
            <person name="Tritt A."/>
            <person name="Yoshinaga Y."/>
            <person name="Zwiers L.-H.L."/>
            <person name="Turgeon B.G."/>
            <person name="Goodwin S.B."/>
            <person name="Spatafora J.W."/>
            <person name="Crous P.W."/>
            <person name="Grigoriev I.V."/>
        </authorList>
    </citation>
    <scope>NUCLEOTIDE SEQUENCE [LARGE SCALE GENOMIC DNA]</scope>
    <source>
        <strain evidence="10 11">CBS 611.86</strain>
    </source>
</reference>
<feature type="compositionally biased region" description="Basic and acidic residues" evidence="8">
    <location>
        <begin position="77"/>
        <end position="88"/>
    </location>
</feature>
<keyword evidence="11" id="KW-1185">Reference proteome</keyword>
<evidence type="ECO:0000256" key="4">
    <source>
        <dbReference type="ARBA" id="ARBA00011825"/>
    </source>
</evidence>
<feature type="domain" description="U4/U6.U5 small nuclear ribonucleoprotein 27kDa protein" evidence="9">
    <location>
        <begin position="142"/>
        <end position="196"/>
    </location>
</feature>